<dbReference type="Proteomes" id="UP000095283">
    <property type="component" value="Unplaced"/>
</dbReference>
<keyword evidence="1" id="KW-0812">Transmembrane</keyword>
<dbReference type="WBParaSite" id="Hba_06003">
    <property type="protein sequence ID" value="Hba_06003"/>
    <property type="gene ID" value="Hba_06003"/>
</dbReference>
<accession>A0A1I7WLI8</accession>
<proteinExistence type="predicted"/>
<organism evidence="2 3">
    <name type="scientific">Heterorhabditis bacteriophora</name>
    <name type="common">Entomopathogenic nematode worm</name>
    <dbReference type="NCBI Taxonomy" id="37862"/>
    <lineage>
        <taxon>Eukaryota</taxon>
        <taxon>Metazoa</taxon>
        <taxon>Ecdysozoa</taxon>
        <taxon>Nematoda</taxon>
        <taxon>Chromadorea</taxon>
        <taxon>Rhabditida</taxon>
        <taxon>Rhabditina</taxon>
        <taxon>Rhabditomorpha</taxon>
        <taxon>Strongyloidea</taxon>
        <taxon>Heterorhabditidae</taxon>
        <taxon>Heterorhabditis</taxon>
    </lineage>
</organism>
<name>A0A1I7WLI8_HETBA</name>
<protein>
    <submittedName>
        <fullName evidence="3">Ovule protein</fullName>
    </submittedName>
</protein>
<keyword evidence="2" id="KW-1185">Reference proteome</keyword>
<keyword evidence="1" id="KW-1133">Transmembrane helix</keyword>
<feature type="transmembrane region" description="Helical" evidence="1">
    <location>
        <begin position="39"/>
        <end position="62"/>
    </location>
</feature>
<reference evidence="3" key="1">
    <citation type="submission" date="2016-11" db="UniProtKB">
        <authorList>
            <consortium name="WormBaseParasite"/>
        </authorList>
    </citation>
    <scope>IDENTIFICATION</scope>
</reference>
<dbReference type="AlphaFoldDB" id="A0A1I7WLI8"/>
<evidence type="ECO:0000313" key="2">
    <source>
        <dbReference type="Proteomes" id="UP000095283"/>
    </source>
</evidence>
<evidence type="ECO:0000256" key="1">
    <source>
        <dbReference type="SAM" id="Phobius"/>
    </source>
</evidence>
<keyword evidence="1" id="KW-0472">Membrane</keyword>
<feature type="transmembrane region" description="Helical" evidence="1">
    <location>
        <begin position="7"/>
        <end position="33"/>
    </location>
</feature>
<sequence length="69" mass="8398">MFWIFNNIYFFFTTFTFLIYVLYSVCLCFYSYISVCDYFIILFVIYEMVKSISCCFTLILLIKNPDVKL</sequence>
<evidence type="ECO:0000313" key="3">
    <source>
        <dbReference type="WBParaSite" id="Hba_06003"/>
    </source>
</evidence>